<feature type="coiled-coil region" evidence="18">
    <location>
        <begin position="189"/>
        <end position="223"/>
    </location>
</feature>
<dbReference type="Pfam" id="PF16516">
    <property type="entry name" value="CC2-LZ"/>
    <property type="match status" value="1"/>
</dbReference>
<dbReference type="AlphaFoldDB" id="H3CNT2"/>
<evidence type="ECO:0000256" key="15">
    <source>
        <dbReference type="ARBA" id="ARBA00073020"/>
    </source>
</evidence>
<evidence type="ECO:0000256" key="9">
    <source>
        <dbReference type="ARBA" id="ARBA00023015"/>
    </source>
</evidence>
<dbReference type="FunFam" id="1.20.5.990:FF:000005">
    <property type="entry name" value="TNFAIP3 interacting protein 2"/>
    <property type="match status" value="1"/>
</dbReference>
<keyword evidence="8" id="KW-0832">Ubl conjugation</keyword>
<dbReference type="Proteomes" id="UP000007303">
    <property type="component" value="Unassembled WGS sequence"/>
</dbReference>
<reference evidence="20" key="3">
    <citation type="submission" date="2025-09" db="UniProtKB">
        <authorList>
            <consortium name="Ensembl"/>
        </authorList>
    </citation>
    <scope>IDENTIFICATION</scope>
</reference>
<evidence type="ECO:0000256" key="7">
    <source>
        <dbReference type="ARBA" id="ARBA00022833"/>
    </source>
</evidence>
<feature type="coiled-coil region" evidence="18">
    <location>
        <begin position="263"/>
        <end position="343"/>
    </location>
</feature>
<evidence type="ECO:0000256" key="12">
    <source>
        <dbReference type="ARBA" id="ARBA00023198"/>
    </source>
</evidence>
<keyword evidence="6 17" id="KW-0863">Zinc-finger</keyword>
<evidence type="ECO:0000259" key="19">
    <source>
        <dbReference type="PROSITE" id="PS51801"/>
    </source>
</evidence>
<dbReference type="InParanoid" id="H3CNT2"/>
<dbReference type="HOGENOM" id="CLU_039735_0_0_1"/>
<evidence type="ECO:0000313" key="21">
    <source>
        <dbReference type="Proteomes" id="UP000007303"/>
    </source>
</evidence>
<keyword evidence="9" id="KW-0805">Transcription regulation</keyword>
<dbReference type="GO" id="GO:0071222">
    <property type="term" value="P:cellular response to lipopolysaccharide"/>
    <property type="evidence" value="ECO:0007669"/>
    <property type="project" value="TreeGrafter"/>
</dbReference>
<evidence type="ECO:0000256" key="11">
    <source>
        <dbReference type="ARBA" id="ARBA00023163"/>
    </source>
</evidence>
<dbReference type="GO" id="GO:0043123">
    <property type="term" value="P:positive regulation of canonical NF-kappaB signal transduction"/>
    <property type="evidence" value="ECO:0007669"/>
    <property type="project" value="TreeGrafter"/>
</dbReference>
<evidence type="ECO:0000256" key="6">
    <source>
        <dbReference type="ARBA" id="ARBA00022771"/>
    </source>
</evidence>
<name>H3CNT2_TETNG</name>
<sequence>RSFNTLNSLYHETQQEIELLNKQIQVKDNIITELKLRLGRYEGICLTAGNNEPLVIGPSKSLLESLCKEAWNPQQKMKDMELEAARQAEDIESLTKRLREKELELEHVRSQPDHEKDQEIHRLRSALAEKERCDATRVVLCSSLAEEADQLRGQLGSTVKMCQDLLARLERGKEEGDVARVVAQERNSRAASESKLDGVNSKMRQLQEENQQLKQRVAYVQSLNSQWQKYDSSREDYIRSLCHRPKEAPGLGSLNMGLLHQEISRLNNLLKEKMSECERLEREVESTRRQGQERMQTLEQQVFIYAEDFKSERADRERAQGEIADLKEQVAQLKRQIHKQGAGREPRDLIPVCRVHIGHRIASRRHKDSPEPVMRSTAEVQQKAAAAAPNLTWNAGQGLSDLQCPRCQATFSDKEAAEYLNHCEECAK</sequence>
<dbReference type="GO" id="GO:0008270">
    <property type="term" value="F:zinc ion binding"/>
    <property type="evidence" value="ECO:0007669"/>
    <property type="project" value="UniProtKB-KW"/>
</dbReference>
<evidence type="ECO:0000256" key="1">
    <source>
        <dbReference type="ARBA" id="ARBA00004496"/>
    </source>
</evidence>
<keyword evidence="4" id="KW-0053">Apoptosis</keyword>
<evidence type="ECO:0000256" key="5">
    <source>
        <dbReference type="ARBA" id="ARBA00022723"/>
    </source>
</evidence>
<dbReference type="GO" id="GO:0006954">
    <property type="term" value="P:inflammatory response"/>
    <property type="evidence" value="ECO:0007669"/>
    <property type="project" value="UniProtKB-KW"/>
</dbReference>
<keyword evidence="10 18" id="KW-0175">Coiled coil</keyword>
<evidence type="ECO:0000256" key="14">
    <source>
        <dbReference type="ARBA" id="ARBA00063508"/>
    </source>
</evidence>
<reference evidence="21" key="1">
    <citation type="journal article" date="2004" name="Nature">
        <title>Genome duplication in the teleost fish Tetraodon nigroviridis reveals the early vertebrate proto-karyotype.</title>
        <authorList>
            <person name="Jaillon O."/>
            <person name="Aury J.-M."/>
            <person name="Brunet F."/>
            <person name="Petit J.-L."/>
            <person name="Stange-Thomann N."/>
            <person name="Mauceli E."/>
            <person name="Bouneau L."/>
            <person name="Fischer C."/>
            <person name="Ozouf-Costaz C."/>
            <person name="Bernot A."/>
            <person name="Nicaud S."/>
            <person name="Jaffe D."/>
            <person name="Fisher S."/>
            <person name="Lutfalla G."/>
            <person name="Dossat C."/>
            <person name="Segurens B."/>
            <person name="Dasilva C."/>
            <person name="Salanoubat M."/>
            <person name="Levy M."/>
            <person name="Boudet N."/>
            <person name="Castellano S."/>
            <person name="Anthouard V."/>
            <person name="Jubin C."/>
            <person name="Castelli V."/>
            <person name="Katinka M."/>
            <person name="Vacherie B."/>
            <person name="Biemont C."/>
            <person name="Skalli Z."/>
            <person name="Cattolico L."/>
            <person name="Poulain J."/>
            <person name="De Berardinis V."/>
            <person name="Cruaud C."/>
            <person name="Duprat S."/>
            <person name="Brottier P."/>
            <person name="Coutanceau J.-P."/>
            <person name="Gouzy J."/>
            <person name="Parra G."/>
            <person name="Lardier G."/>
            <person name="Chapple C."/>
            <person name="McKernan K.J."/>
            <person name="McEwan P."/>
            <person name="Bosak S."/>
            <person name="Kellis M."/>
            <person name="Volff J.-N."/>
            <person name="Guigo R."/>
            <person name="Zody M.C."/>
            <person name="Mesirov J."/>
            <person name="Lindblad-Toh K."/>
            <person name="Birren B."/>
            <person name="Nusbaum C."/>
            <person name="Kahn D."/>
            <person name="Robinson-Rechavi M."/>
            <person name="Laudet V."/>
            <person name="Schachter V."/>
            <person name="Quetier F."/>
            <person name="Saurin W."/>
            <person name="Scarpelli C."/>
            <person name="Wincker P."/>
            <person name="Lander E.S."/>
            <person name="Weissenbach J."/>
            <person name="Roest Crollius H."/>
        </authorList>
    </citation>
    <scope>NUCLEOTIDE SEQUENCE [LARGE SCALE GENOMIC DNA]</scope>
</reference>
<dbReference type="Ensembl" id="ENSTNIT00000010093.1">
    <property type="protein sequence ID" value="ENSTNIP00000009915.1"/>
    <property type="gene ID" value="ENSTNIG00000007113.1"/>
</dbReference>
<dbReference type="GO" id="GO:0070530">
    <property type="term" value="F:K63-linked polyubiquitin modification-dependent protein binding"/>
    <property type="evidence" value="ECO:0007669"/>
    <property type="project" value="InterPro"/>
</dbReference>
<keyword evidence="12" id="KW-0395">Inflammatory response</keyword>
<comment type="subunit">
    <text evidence="14">Interacts with STK11/LKB1, TNFAIP3, IKBKG, NFKB1, MAP3K8, TEK, RIPK1, CHUK, IKBKB and SMARCD1. Interacts with polyubiquitin.</text>
</comment>
<comment type="function">
    <text evidence="13">Inhibits NF-kappa-B activation by blocking the interaction of RIPK1 with its downstream effector NEMO/IKBKG. Forms a ternary complex with NFKB1 and MAP3K8 but appears to function upstream of MAP3K8 in the TLR4 signaling pathway that regulates MAP3K8 activation. Involved in activation of the MEK/ERK signaling pathway during innate immune response; this function seems to be stimulus- and cell type specific. Required for stability of MAP3K8. Involved in regulation of apoptosis in endothelial cells; promotes TEK agonist-stimulated endothelial survival. May act as transcriptional coactivator when translocated to the nucleus. Enhances CHUK-mediated NF-kappa-B activation involving NF-kappa-B p50-p65 and p50-c-Rel complexes.</text>
</comment>
<dbReference type="Gene3D" id="1.20.5.990">
    <property type="entry name" value="Nemo cc2-lz domain - 1d5 darpin complex"/>
    <property type="match status" value="1"/>
</dbReference>
<evidence type="ECO:0000313" key="20">
    <source>
        <dbReference type="Ensembl" id="ENSTNIP00000009915.1"/>
    </source>
</evidence>
<protein>
    <recommendedName>
        <fullName evidence="15">TNFAIP3-interacting protein 2</fullName>
    </recommendedName>
    <alternativeName>
        <fullName evidence="16">A20-binding inhibitor of NF-kappa-B activation 2</fullName>
    </alternativeName>
</protein>
<evidence type="ECO:0000256" key="2">
    <source>
        <dbReference type="ARBA" id="ARBA00022490"/>
    </source>
</evidence>
<evidence type="ECO:0000256" key="17">
    <source>
        <dbReference type="PROSITE-ProRule" id="PRU01142"/>
    </source>
</evidence>
<evidence type="ECO:0000256" key="18">
    <source>
        <dbReference type="SAM" id="Coils"/>
    </source>
</evidence>
<accession>H3CNT2</accession>
<dbReference type="FunCoup" id="H3CNT2">
    <property type="interactions" value="851"/>
</dbReference>
<dbReference type="GO" id="GO:0006357">
    <property type="term" value="P:regulation of transcription by RNA polymerase II"/>
    <property type="evidence" value="ECO:0007669"/>
    <property type="project" value="TreeGrafter"/>
</dbReference>
<proteinExistence type="predicted"/>
<evidence type="ECO:0000256" key="13">
    <source>
        <dbReference type="ARBA" id="ARBA00055998"/>
    </source>
</evidence>
<evidence type="ECO:0000256" key="4">
    <source>
        <dbReference type="ARBA" id="ARBA00022703"/>
    </source>
</evidence>
<evidence type="ECO:0000256" key="8">
    <source>
        <dbReference type="ARBA" id="ARBA00022843"/>
    </source>
</evidence>
<feature type="coiled-coil region" evidence="18">
    <location>
        <begin position="77"/>
        <end position="111"/>
    </location>
</feature>
<organism evidence="20 21">
    <name type="scientific">Tetraodon nigroviridis</name>
    <name type="common">Spotted green pufferfish</name>
    <name type="synonym">Chelonodon nigroviridis</name>
    <dbReference type="NCBI Taxonomy" id="99883"/>
    <lineage>
        <taxon>Eukaryota</taxon>
        <taxon>Metazoa</taxon>
        <taxon>Chordata</taxon>
        <taxon>Craniata</taxon>
        <taxon>Vertebrata</taxon>
        <taxon>Euteleostomi</taxon>
        <taxon>Actinopterygii</taxon>
        <taxon>Neopterygii</taxon>
        <taxon>Teleostei</taxon>
        <taxon>Neoteleostei</taxon>
        <taxon>Acanthomorphata</taxon>
        <taxon>Eupercaria</taxon>
        <taxon>Tetraodontiformes</taxon>
        <taxon>Tetradontoidea</taxon>
        <taxon>Tetraodontidae</taxon>
        <taxon>Tetraodon</taxon>
    </lineage>
</organism>
<dbReference type="PROSITE" id="PS51801">
    <property type="entry name" value="ZF_CCHC_NOA"/>
    <property type="match status" value="1"/>
</dbReference>
<reference evidence="20" key="2">
    <citation type="submission" date="2025-08" db="UniProtKB">
        <authorList>
            <consortium name="Ensembl"/>
        </authorList>
    </citation>
    <scope>IDENTIFICATION</scope>
</reference>
<comment type="subcellular location">
    <subcellularLocation>
        <location evidence="1">Cytoplasm</location>
    </subcellularLocation>
</comment>
<dbReference type="Pfam" id="PF12180">
    <property type="entry name" value="EABR"/>
    <property type="match status" value="1"/>
</dbReference>
<dbReference type="InterPro" id="IPR034735">
    <property type="entry name" value="NEMO_ZF"/>
</dbReference>
<evidence type="ECO:0000256" key="3">
    <source>
        <dbReference type="ARBA" id="ARBA00022553"/>
    </source>
</evidence>
<dbReference type="PANTHER" id="PTHR31882">
    <property type="entry name" value="TNFAIP3-INTERACTING PROTEIN COILED COIL FAMILY MEMBER"/>
    <property type="match status" value="1"/>
</dbReference>
<keyword evidence="3" id="KW-0597">Phosphoprotein</keyword>
<evidence type="ECO:0000256" key="10">
    <source>
        <dbReference type="ARBA" id="ARBA00023054"/>
    </source>
</evidence>
<keyword evidence="5" id="KW-0479">Metal-binding</keyword>
<dbReference type="GeneTree" id="ENSGT00510000046908"/>
<evidence type="ECO:0000256" key="16">
    <source>
        <dbReference type="ARBA" id="ARBA00079469"/>
    </source>
</evidence>
<keyword evidence="7" id="KW-0862">Zinc</keyword>
<dbReference type="GO" id="GO:0006915">
    <property type="term" value="P:apoptotic process"/>
    <property type="evidence" value="ECO:0007669"/>
    <property type="project" value="UniProtKB-KW"/>
</dbReference>
<keyword evidence="2" id="KW-0963">Cytoplasm</keyword>
<dbReference type="InterPro" id="IPR032419">
    <property type="entry name" value="CC2-LZ_dom"/>
</dbReference>
<feature type="domain" description="CCHC NOA-type" evidence="19">
    <location>
        <begin position="396"/>
        <end position="428"/>
    </location>
</feature>
<keyword evidence="21" id="KW-1185">Reference proteome</keyword>
<dbReference type="PANTHER" id="PTHR31882:SF6">
    <property type="entry name" value="TNFAIP3-INTERACTING PROTEIN 2"/>
    <property type="match status" value="1"/>
</dbReference>
<dbReference type="OMA" id="PTERSNQ"/>
<dbReference type="GO" id="GO:0034138">
    <property type="term" value="P:toll-like receptor 3 signaling pathway"/>
    <property type="evidence" value="ECO:0007669"/>
    <property type="project" value="TreeGrafter"/>
</dbReference>
<dbReference type="InterPro" id="IPR022008">
    <property type="entry name" value="EABR"/>
</dbReference>
<dbReference type="GO" id="GO:0034134">
    <property type="term" value="P:toll-like receptor 2 signaling pathway"/>
    <property type="evidence" value="ECO:0007669"/>
    <property type="project" value="TreeGrafter"/>
</dbReference>
<dbReference type="GO" id="GO:0005737">
    <property type="term" value="C:cytoplasm"/>
    <property type="evidence" value="ECO:0007669"/>
    <property type="project" value="UniProtKB-SubCell"/>
</dbReference>
<keyword evidence="11" id="KW-0804">Transcription</keyword>